<dbReference type="OrthoDB" id="123929at2759"/>
<evidence type="ECO:0000256" key="2">
    <source>
        <dbReference type="SAM" id="Coils"/>
    </source>
</evidence>
<dbReference type="SMART" id="SM00129">
    <property type="entry name" value="KISc"/>
    <property type="match status" value="1"/>
</dbReference>
<dbReference type="RefSeq" id="XP_019912550.1">
    <property type="nucleotide sequence ID" value="XM_020056969.1"/>
</dbReference>
<accession>A0A1B1DTE3</accession>
<dbReference type="VEuPathDB" id="PlasmoDB:PCOAH_00001520"/>
<dbReference type="GO" id="GO:0003777">
    <property type="term" value="F:microtubule motor activity"/>
    <property type="evidence" value="ECO:0007669"/>
    <property type="project" value="InterPro"/>
</dbReference>
<evidence type="ECO:0000256" key="3">
    <source>
        <dbReference type="SAM" id="MobiDB-lite"/>
    </source>
</evidence>
<evidence type="ECO:0000313" key="6">
    <source>
        <dbReference type="Proteomes" id="UP000092716"/>
    </source>
</evidence>
<keyword evidence="6" id="KW-1185">Reference proteome</keyword>
<keyword evidence="1" id="KW-0547">Nucleotide-binding</keyword>
<keyword evidence="1" id="KW-0505">Motor protein</keyword>
<evidence type="ECO:0000256" key="1">
    <source>
        <dbReference type="PROSITE-ProRule" id="PRU00283"/>
    </source>
</evidence>
<dbReference type="Proteomes" id="UP000092716">
    <property type="component" value="Chromosome 1"/>
</dbReference>
<dbReference type="InterPro" id="IPR001752">
    <property type="entry name" value="Kinesin_motor_dom"/>
</dbReference>
<comment type="similarity">
    <text evidence="1">Belongs to the TRAFAC class myosin-kinesin ATPase superfamily. Kinesin family.</text>
</comment>
<dbReference type="GO" id="GO:0008017">
    <property type="term" value="F:microtubule binding"/>
    <property type="evidence" value="ECO:0007669"/>
    <property type="project" value="InterPro"/>
</dbReference>
<feature type="region of interest" description="Disordered" evidence="3">
    <location>
        <begin position="591"/>
        <end position="673"/>
    </location>
</feature>
<feature type="coiled-coil region" evidence="2">
    <location>
        <begin position="497"/>
        <end position="524"/>
    </location>
</feature>
<dbReference type="GO" id="GO:0005874">
    <property type="term" value="C:microtubule"/>
    <property type="evidence" value="ECO:0007669"/>
    <property type="project" value="TreeGrafter"/>
</dbReference>
<evidence type="ECO:0000259" key="4">
    <source>
        <dbReference type="PROSITE" id="PS50067"/>
    </source>
</evidence>
<dbReference type="InterPro" id="IPR036961">
    <property type="entry name" value="Kinesin_motor_dom_sf"/>
</dbReference>
<dbReference type="KEGG" id="pcot:PCOAH_00001520"/>
<dbReference type="AlphaFoldDB" id="A0A1B1DTE3"/>
<feature type="region of interest" description="Disordered" evidence="3">
    <location>
        <begin position="687"/>
        <end position="706"/>
    </location>
</feature>
<feature type="compositionally biased region" description="Polar residues" evidence="3">
    <location>
        <begin position="694"/>
        <end position="706"/>
    </location>
</feature>
<dbReference type="Pfam" id="PF00225">
    <property type="entry name" value="Kinesin"/>
    <property type="match status" value="1"/>
</dbReference>
<keyword evidence="1" id="KW-0067">ATP-binding</keyword>
<evidence type="ECO:0000313" key="5">
    <source>
        <dbReference type="EMBL" id="ANQ05855.1"/>
    </source>
</evidence>
<feature type="compositionally biased region" description="Basic and acidic residues" evidence="3">
    <location>
        <begin position="414"/>
        <end position="434"/>
    </location>
</feature>
<dbReference type="GeneID" id="30906871"/>
<reference evidence="6" key="1">
    <citation type="submission" date="2016-06" db="EMBL/GenBank/DDBJ databases">
        <title>First high quality genome sequence of Plasmodium coatneyi using continuous long reads from single molecule, real-time sequencing.</title>
        <authorList>
            <person name="Chien J.-T."/>
            <person name="Pakala S.B."/>
            <person name="Geraldo J.A."/>
            <person name="Lapp S.A."/>
            <person name="Barnwell J.W."/>
            <person name="Kissinger J.C."/>
            <person name="Galinski M.R."/>
            <person name="Humphrey J.C."/>
        </authorList>
    </citation>
    <scope>NUCLEOTIDE SEQUENCE [LARGE SCALE GENOMIC DNA]</scope>
    <source>
        <strain evidence="6">Hackeri</strain>
    </source>
</reference>
<keyword evidence="2" id="KW-0175">Coiled coil</keyword>
<dbReference type="InterPro" id="IPR027417">
    <property type="entry name" value="P-loop_NTPase"/>
</dbReference>
<dbReference type="PROSITE" id="PS50067">
    <property type="entry name" value="KINESIN_MOTOR_2"/>
    <property type="match status" value="1"/>
</dbReference>
<feature type="domain" description="Kinesin motor" evidence="4">
    <location>
        <begin position="48"/>
        <end position="374"/>
    </location>
</feature>
<dbReference type="PANTHER" id="PTHR24115:SF996">
    <property type="entry name" value="PUTATIVE-RELATED"/>
    <property type="match status" value="1"/>
</dbReference>
<dbReference type="GO" id="GO:0007018">
    <property type="term" value="P:microtubule-based movement"/>
    <property type="evidence" value="ECO:0007669"/>
    <property type="project" value="InterPro"/>
</dbReference>
<dbReference type="SUPFAM" id="SSF52540">
    <property type="entry name" value="P-loop containing nucleoside triphosphate hydrolases"/>
    <property type="match status" value="1"/>
</dbReference>
<dbReference type="Gene3D" id="3.40.850.10">
    <property type="entry name" value="Kinesin motor domain"/>
    <property type="match status" value="1"/>
</dbReference>
<feature type="binding site" evidence="1">
    <location>
        <begin position="127"/>
        <end position="134"/>
    </location>
    <ligand>
        <name>ATP</name>
        <dbReference type="ChEBI" id="CHEBI:30616"/>
    </ligand>
</feature>
<protein>
    <submittedName>
        <fullName evidence="5">Kinesin-like protein</fullName>
    </submittedName>
</protein>
<name>A0A1B1DTE3_9APIC</name>
<dbReference type="PANTHER" id="PTHR24115">
    <property type="entry name" value="KINESIN-RELATED"/>
    <property type="match status" value="1"/>
</dbReference>
<organism evidence="5 6">
    <name type="scientific">Plasmodium coatneyi</name>
    <dbReference type="NCBI Taxonomy" id="208452"/>
    <lineage>
        <taxon>Eukaryota</taxon>
        <taxon>Sar</taxon>
        <taxon>Alveolata</taxon>
        <taxon>Apicomplexa</taxon>
        <taxon>Aconoidasida</taxon>
        <taxon>Haemosporida</taxon>
        <taxon>Plasmodiidae</taxon>
        <taxon>Plasmodium</taxon>
    </lineage>
</organism>
<proteinExistence type="inferred from homology"/>
<dbReference type="PRINTS" id="PR00380">
    <property type="entry name" value="KINESINHEAVY"/>
</dbReference>
<dbReference type="InterPro" id="IPR027640">
    <property type="entry name" value="Kinesin-like_fam"/>
</dbReference>
<dbReference type="EMBL" id="CP016239">
    <property type="protein sequence ID" value="ANQ05855.1"/>
    <property type="molecule type" value="Genomic_DNA"/>
</dbReference>
<gene>
    <name evidence="5" type="ORF">PCOAH_00001520</name>
</gene>
<feature type="compositionally biased region" description="Basic and acidic residues" evidence="3">
    <location>
        <begin position="605"/>
        <end position="614"/>
    </location>
</feature>
<sequence>MGGMRKDRTARVPITGCTHVNTLVGGEREKGLHSYESTHPEDARTHKLESVVVRIKKLEENEKPTLHADPKDKTILYFDKDFEIEQYHFDIVFDGDDDNEKVFLEIGGHTIVHNVCRGFKETVIAYGQTGSGKTYTLFGSNQELGIIHYFLRDLYRVKCNDLRKKTIYLSLYEVVGDKLVDLMTNVSERNTQFYTQDYYLKTIRHSYKVVNISSFEMAKKIIDTACLMRNVEATSQNRRSSRSHAIIHLFVNTSDLIHHDGMETTRDYYGVLTFVDLVGCEREEFNTQGSQNRNEKTSSKFLNSSLTSLNKMLRKMQMGNLDESDKRQSVLCKVLFNYIKKTCGVCLIFCFNPRQCQKSLTSSTLIMASECKKIKSKRKQLLYVKTENRDHFFKRITHGKGGRNNGGSPLSGESHSRTSKRDSSKETWTGKEADVGEEAPSNGNAISDDATMVLVHSGDVMGHQNGTHVITLRKGNEKQEALKKIVCELVHMSKEEEKEKEKTIQKLHSDVDRLTKECSHWKRQAHNYHKKLILLHRNYAKIRELLFNTLHSGGNDISVGTFRSSTSCYSFVQPDEDNSLIGGNIYVGKDDQRVKKESPPWGKKQLTERDDPVRQGDGIPTGDVTSYEKKHYGVSSGKASNRSDLSKGMDSFTGSKQGRKEEQHRGGYSHQVENVEYFDADTLEKRHNKEGSTQRKGSYSGIASQSSTLLHPDRVYVDGIETNLVQQNSEQTLIKGSSSAKVVPTGGTPLETKRDVRNANHITIDSLTTKIRNRILKSRSLSTAG</sequence>
<dbReference type="GO" id="GO:0016887">
    <property type="term" value="F:ATP hydrolysis activity"/>
    <property type="evidence" value="ECO:0007669"/>
    <property type="project" value="TreeGrafter"/>
</dbReference>
<dbReference type="GO" id="GO:0005871">
    <property type="term" value="C:kinesin complex"/>
    <property type="evidence" value="ECO:0007669"/>
    <property type="project" value="TreeGrafter"/>
</dbReference>
<feature type="region of interest" description="Disordered" evidence="3">
    <location>
        <begin position="394"/>
        <end position="445"/>
    </location>
</feature>
<dbReference type="GO" id="GO:0005524">
    <property type="term" value="F:ATP binding"/>
    <property type="evidence" value="ECO:0007669"/>
    <property type="project" value="UniProtKB-UniRule"/>
</dbReference>